<evidence type="ECO:0000313" key="7">
    <source>
        <dbReference type="EMBL" id="KAJ4781820.1"/>
    </source>
</evidence>
<gene>
    <name evidence="7" type="ORF">LUZ62_066077</name>
</gene>
<keyword evidence="8" id="KW-1185">Reference proteome</keyword>
<dbReference type="InterPro" id="IPR015421">
    <property type="entry name" value="PyrdxlP-dep_Trfase_major"/>
</dbReference>
<dbReference type="GO" id="GO:0030170">
    <property type="term" value="F:pyridoxal phosphate binding"/>
    <property type="evidence" value="ECO:0007669"/>
    <property type="project" value="InterPro"/>
</dbReference>
<evidence type="ECO:0000256" key="2">
    <source>
        <dbReference type="ARBA" id="ARBA00007441"/>
    </source>
</evidence>
<dbReference type="NCBIfam" id="TIGR01265">
    <property type="entry name" value="tyr_nico_aTase"/>
    <property type="match status" value="1"/>
</dbReference>
<evidence type="ECO:0000256" key="5">
    <source>
        <dbReference type="PIRSR" id="PIRSR000517-1"/>
    </source>
</evidence>
<dbReference type="Gene3D" id="3.90.1150.10">
    <property type="entry name" value="Aspartate Aminotransferase, domain 1"/>
    <property type="match status" value="1"/>
</dbReference>
<dbReference type="CDD" id="cd00609">
    <property type="entry name" value="AAT_like"/>
    <property type="match status" value="1"/>
</dbReference>
<dbReference type="Pfam" id="PF00155">
    <property type="entry name" value="Aminotran_1_2"/>
    <property type="match status" value="1"/>
</dbReference>
<dbReference type="EMBL" id="JAMFTS010000003">
    <property type="protein sequence ID" value="KAJ4781820.1"/>
    <property type="molecule type" value="Genomic_DNA"/>
</dbReference>
<sequence>MTLFSIKSRTPLNTSFLLQPMENGATKKISSEATKRWHFGPNDLLSAAGGRSIRGIIYKIIDNVDEQGPRPMVPLGHGDPSVFPSFRITTSAEEAIVESLRSAEHNHYPPSVGLLSARRAIAEHLSEKLPYELSPDDVFITAGCNQSIELVATSLARPGANILLPRPGYPMYETHCVFSNLEFRHFDLIPERGWEIDLDQVEQLCDENTVAMVIINPGNPCGSVLSYKHMEKIAETASKLGIMVIADEVYNHSNFGSKPFVPMGVFGHIVPILTLGSLSKGWIVPGWRLGWVVITDRKGILKETKVIDSITNFLEISADPATFIQAAVPQIIERTKGAFFERIVNLLRATAEMCYDKIKEISCITCPNKPEASMFVMVKLELSLLDGIIDDVDFCMKLSKEESVILCPGSALEMKNWLRITFAVEPSALELGLERLKLFCRRHEKKQSK</sequence>
<dbReference type="InterPro" id="IPR004839">
    <property type="entry name" value="Aminotransferase_I/II_large"/>
</dbReference>
<dbReference type="GO" id="GO:0006572">
    <property type="term" value="P:L-tyrosine catabolic process"/>
    <property type="evidence" value="ECO:0007669"/>
    <property type="project" value="TreeGrafter"/>
</dbReference>
<comment type="similarity">
    <text evidence="2 4">Belongs to the class-I pyridoxal-phosphate-dependent aminotransferase family.</text>
</comment>
<feature type="domain" description="Aminotransferase class I/classII large" evidence="6">
    <location>
        <begin position="71"/>
        <end position="436"/>
    </location>
</feature>
<dbReference type="PIRSF" id="PIRSF000517">
    <property type="entry name" value="Tyr_transaminase"/>
    <property type="match status" value="1"/>
</dbReference>
<protein>
    <submittedName>
        <fullName evidence="7">Tyrosine aminotransferase</fullName>
    </submittedName>
</protein>
<dbReference type="AlphaFoldDB" id="A0AAV8EK47"/>
<dbReference type="PANTHER" id="PTHR45744">
    <property type="entry name" value="TYROSINE AMINOTRANSFERASE"/>
    <property type="match status" value="1"/>
</dbReference>
<feature type="modified residue" description="N6-(pyridoxal phosphate)lysine" evidence="5">
    <location>
        <position position="280"/>
    </location>
</feature>
<dbReference type="InterPro" id="IPR005958">
    <property type="entry name" value="TyrNic_aminoTrfase"/>
</dbReference>
<evidence type="ECO:0000256" key="4">
    <source>
        <dbReference type="PIRNR" id="PIRNR000517"/>
    </source>
</evidence>
<evidence type="ECO:0000259" key="6">
    <source>
        <dbReference type="Pfam" id="PF00155"/>
    </source>
</evidence>
<dbReference type="Proteomes" id="UP001140206">
    <property type="component" value="Chromosome 3"/>
</dbReference>
<keyword evidence="7" id="KW-0032">Aminotransferase</keyword>
<dbReference type="SUPFAM" id="SSF53383">
    <property type="entry name" value="PLP-dependent transferases"/>
    <property type="match status" value="1"/>
</dbReference>
<reference evidence="7" key="1">
    <citation type="submission" date="2022-08" db="EMBL/GenBank/DDBJ databases">
        <authorList>
            <person name="Marques A."/>
        </authorList>
    </citation>
    <scope>NUCLEOTIDE SEQUENCE</scope>
    <source>
        <strain evidence="7">RhyPub2mFocal</strain>
        <tissue evidence="7">Leaves</tissue>
    </source>
</reference>
<dbReference type="GO" id="GO:0004838">
    <property type="term" value="F:L-tyrosine-2-oxoglutarate transaminase activity"/>
    <property type="evidence" value="ECO:0007669"/>
    <property type="project" value="TreeGrafter"/>
</dbReference>
<keyword evidence="7" id="KW-0808">Transferase</keyword>
<name>A0AAV8EK47_9POAL</name>
<dbReference type="FunFam" id="3.40.640.10:FF:000048">
    <property type="entry name" value="tyrosine aminotransferase"/>
    <property type="match status" value="1"/>
</dbReference>
<organism evidence="7 8">
    <name type="scientific">Rhynchospora pubera</name>
    <dbReference type="NCBI Taxonomy" id="906938"/>
    <lineage>
        <taxon>Eukaryota</taxon>
        <taxon>Viridiplantae</taxon>
        <taxon>Streptophyta</taxon>
        <taxon>Embryophyta</taxon>
        <taxon>Tracheophyta</taxon>
        <taxon>Spermatophyta</taxon>
        <taxon>Magnoliopsida</taxon>
        <taxon>Liliopsida</taxon>
        <taxon>Poales</taxon>
        <taxon>Cyperaceae</taxon>
        <taxon>Cyperoideae</taxon>
        <taxon>Rhynchosporeae</taxon>
        <taxon>Rhynchospora</taxon>
    </lineage>
</organism>
<evidence type="ECO:0000256" key="1">
    <source>
        <dbReference type="ARBA" id="ARBA00001933"/>
    </source>
</evidence>
<evidence type="ECO:0000313" key="8">
    <source>
        <dbReference type="Proteomes" id="UP001140206"/>
    </source>
</evidence>
<dbReference type="InterPro" id="IPR015422">
    <property type="entry name" value="PyrdxlP-dep_Trfase_small"/>
</dbReference>
<comment type="caution">
    <text evidence="7">The sequence shown here is derived from an EMBL/GenBank/DDBJ whole genome shotgun (WGS) entry which is preliminary data.</text>
</comment>
<dbReference type="InterPro" id="IPR015424">
    <property type="entry name" value="PyrdxlP-dep_Trfase"/>
</dbReference>
<dbReference type="PANTHER" id="PTHR45744:SF5">
    <property type="entry name" value="NICOTIANAMINE AMINOTRANSFERASE 1"/>
    <property type="match status" value="1"/>
</dbReference>
<dbReference type="Gene3D" id="3.40.640.10">
    <property type="entry name" value="Type I PLP-dependent aspartate aminotransferase-like (Major domain)"/>
    <property type="match status" value="1"/>
</dbReference>
<keyword evidence="3 4" id="KW-0663">Pyridoxal phosphate</keyword>
<proteinExistence type="inferred from homology"/>
<accession>A0AAV8EK47</accession>
<comment type="cofactor">
    <cofactor evidence="1 4 5">
        <name>pyridoxal 5'-phosphate</name>
        <dbReference type="ChEBI" id="CHEBI:597326"/>
    </cofactor>
</comment>
<evidence type="ECO:0000256" key="3">
    <source>
        <dbReference type="ARBA" id="ARBA00022898"/>
    </source>
</evidence>